<evidence type="ECO:0000313" key="2">
    <source>
        <dbReference type="EMBL" id="CAI9921471.1"/>
    </source>
</evidence>
<sequence>MKHLKELDMQSTQVTDLHPLQYLQRLERISVTYAHIVDVSPLANLTKLVYLNLRHNKIINWSSIKHHKNFPKLINEDTKYPDYELSRQSQPSVDEVQFYNKILKVHSSHKQIRIIWRDNIPKFRASLKLMKNYVSIMLNNQIMKMNIQLEMFVQLIQNNTIYSANYLD</sequence>
<dbReference type="SUPFAM" id="SSF52058">
    <property type="entry name" value="L domain-like"/>
    <property type="match status" value="1"/>
</dbReference>
<dbReference type="InterPro" id="IPR001611">
    <property type="entry name" value="Leu-rich_rpt"/>
</dbReference>
<evidence type="ECO:0000313" key="4">
    <source>
        <dbReference type="EMBL" id="CAL6075501.1"/>
    </source>
</evidence>
<organism evidence="2">
    <name type="scientific">Hexamita inflata</name>
    <dbReference type="NCBI Taxonomy" id="28002"/>
    <lineage>
        <taxon>Eukaryota</taxon>
        <taxon>Metamonada</taxon>
        <taxon>Diplomonadida</taxon>
        <taxon>Hexamitidae</taxon>
        <taxon>Hexamitinae</taxon>
        <taxon>Hexamita</taxon>
    </lineage>
</organism>
<dbReference type="Gene3D" id="3.80.10.10">
    <property type="entry name" value="Ribonuclease Inhibitor"/>
    <property type="match status" value="1"/>
</dbReference>
<comment type="caution">
    <text evidence="2">The sequence shown here is derived from an EMBL/GenBank/DDBJ whole genome shotgun (WGS) entry which is preliminary data.</text>
</comment>
<proteinExistence type="predicted"/>
<dbReference type="PROSITE" id="PS51450">
    <property type="entry name" value="LRR"/>
    <property type="match status" value="1"/>
</dbReference>
<dbReference type="AlphaFoldDB" id="A0AA86NM13"/>
<dbReference type="EMBL" id="CAXDID020000314">
    <property type="protein sequence ID" value="CAL6075501.1"/>
    <property type="molecule type" value="Genomic_DNA"/>
</dbReference>
<dbReference type="EMBL" id="CATOUU010000224">
    <property type="protein sequence ID" value="CAI9921471.1"/>
    <property type="molecule type" value="Genomic_DNA"/>
</dbReference>
<dbReference type="EMBL" id="CATOUU010000224">
    <property type="protein sequence ID" value="CAI9921464.1"/>
    <property type="molecule type" value="Genomic_DNA"/>
</dbReference>
<dbReference type="Proteomes" id="UP001642409">
    <property type="component" value="Unassembled WGS sequence"/>
</dbReference>
<reference evidence="2" key="1">
    <citation type="submission" date="2023-06" db="EMBL/GenBank/DDBJ databases">
        <authorList>
            <person name="Kurt Z."/>
        </authorList>
    </citation>
    <scope>NUCLEOTIDE SEQUENCE</scope>
</reference>
<evidence type="ECO:0000313" key="5">
    <source>
        <dbReference type="Proteomes" id="UP001642409"/>
    </source>
</evidence>
<reference evidence="3 5" key="2">
    <citation type="submission" date="2024-07" db="EMBL/GenBank/DDBJ databases">
        <authorList>
            <person name="Akdeniz Z."/>
        </authorList>
    </citation>
    <scope>NUCLEOTIDE SEQUENCE [LARGE SCALE GENOMIC DNA]</scope>
</reference>
<evidence type="ECO:0000313" key="3">
    <source>
        <dbReference type="EMBL" id="CAL6075487.1"/>
    </source>
</evidence>
<protein>
    <submittedName>
        <fullName evidence="2">Uncharacterized protein</fullName>
    </submittedName>
</protein>
<accession>A0AA86NM13</accession>
<evidence type="ECO:0000313" key="1">
    <source>
        <dbReference type="EMBL" id="CAI9921464.1"/>
    </source>
</evidence>
<name>A0AA86NM13_9EUKA</name>
<keyword evidence="5" id="KW-1185">Reference proteome</keyword>
<gene>
    <name evidence="3" type="ORF">HINF_LOCUS57230</name>
    <name evidence="4" type="ORF">HINF_LOCUS57237</name>
    <name evidence="1" type="ORF">HINF_LOCUS9109</name>
    <name evidence="2" type="ORF">HINF_LOCUS9116</name>
</gene>
<dbReference type="InterPro" id="IPR032675">
    <property type="entry name" value="LRR_dom_sf"/>
</dbReference>
<dbReference type="EMBL" id="CAXDID020000314">
    <property type="protein sequence ID" value="CAL6075487.1"/>
    <property type="molecule type" value="Genomic_DNA"/>
</dbReference>